<dbReference type="Proteomes" id="UP000635278">
    <property type="component" value="Unassembled WGS sequence"/>
</dbReference>
<feature type="transmembrane region" description="Helical" evidence="1">
    <location>
        <begin position="157"/>
        <end position="179"/>
    </location>
</feature>
<feature type="transmembrane region" description="Helical" evidence="1">
    <location>
        <begin position="215"/>
        <end position="232"/>
    </location>
</feature>
<name>A0ABX0JRP0_9PROT</name>
<reference evidence="2 3" key="1">
    <citation type="journal article" date="2020" name="Int. J. Syst. Evol. Microbiol.">
        <title>Novel acetic acid bacteria from cider fermentations: Acetobacter conturbans sp. nov. and Acetobacter fallax sp. nov.</title>
        <authorList>
            <person name="Sombolestani A.S."/>
            <person name="Cleenwerck I."/>
            <person name="Cnockaert M."/>
            <person name="Borremans W."/>
            <person name="Wieme A.D."/>
            <person name="De Vuyst L."/>
            <person name="Vandamme P."/>
        </authorList>
    </citation>
    <scope>NUCLEOTIDE SEQUENCE [LARGE SCALE GENOMIC DNA]</scope>
    <source>
        <strain evidence="2 3">LMG 30640</strain>
    </source>
</reference>
<dbReference type="EMBL" id="WOTB01000024">
    <property type="protein sequence ID" value="NHN85997.1"/>
    <property type="molecule type" value="Genomic_DNA"/>
</dbReference>
<protein>
    <recommendedName>
        <fullName evidence="4">YfhO family protein</fullName>
    </recommendedName>
</protein>
<accession>A0ABX0JRP0</accession>
<dbReference type="RefSeq" id="WP_173584388.1">
    <property type="nucleotide sequence ID" value="NZ_WOTB01000024.1"/>
</dbReference>
<proteinExistence type="predicted"/>
<organism evidence="2 3">
    <name type="scientific">Acetobacter musti</name>
    <dbReference type="NCBI Taxonomy" id="864732"/>
    <lineage>
        <taxon>Bacteria</taxon>
        <taxon>Pseudomonadati</taxon>
        <taxon>Pseudomonadota</taxon>
        <taxon>Alphaproteobacteria</taxon>
        <taxon>Acetobacterales</taxon>
        <taxon>Acetobacteraceae</taxon>
        <taxon>Acetobacter</taxon>
    </lineage>
</organism>
<evidence type="ECO:0000256" key="1">
    <source>
        <dbReference type="SAM" id="Phobius"/>
    </source>
</evidence>
<feature type="transmembrane region" description="Helical" evidence="1">
    <location>
        <begin position="191"/>
        <end position="209"/>
    </location>
</feature>
<feature type="transmembrane region" description="Helical" evidence="1">
    <location>
        <begin position="869"/>
        <end position="890"/>
    </location>
</feature>
<keyword evidence="1" id="KW-0812">Transmembrane</keyword>
<keyword evidence="1" id="KW-0472">Membrane</keyword>
<keyword evidence="3" id="KW-1185">Reference proteome</keyword>
<gene>
    <name evidence="2" type="ORF">GOB93_15305</name>
</gene>
<feature type="transmembrane region" description="Helical" evidence="1">
    <location>
        <begin position="12"/>
        <end position="32"/>
    </location>
</feature>
<evidence type="ECO:0000313" key="3">
    <source>
        <dbReference type="Proteomes" id="UP000635278"/>
    </source>
</evidence>
<sequence length="897" mass="98121">MRLNKIWSDNAAFCLIILLPVLVHALGLSGILSPDPLHLFVRFGEQPRQILDGSPGWVDPNAGATTEALGALAARQWLSGHIPWWDTYSGMGMPLAAEMQSSALFFPFILLLIFKNGLLYLKIAVQIATGLAMFGLAREMRLSILAATTAALLDEFSGTLAWFAHGPIMPLPFLPMLLWGVMRCCRMAEDGILGGWALVALALAGSLFAGFPETAYMNGLLVLVIAIWRVITTGKSWPVAVRRIAGGGLLGLALSAPAWIPFAEALPLSFLGQNQNFHDAHLLRSGAGMLLFPYLLGPPLYAVFSGLANLVDLWWHTGGYCDIALVFAALVAILRTHDAAYTRDPSLWPGLRCLLFGYCVVTGLKAIGFLPVSRLLDLIPGIRQTMFYVYVVPGWWFALSLLAALAMEDLRRLGRVPARTVLAAVSVVATLGIIVLIQSRHVVRAMLPHPGYFWYPSLSVAWGILICLALAYGLYRGRQRLVAVTLLTSTIVLFFIPTLTGARAGNPDTTAIETLRKMTRFHRAITFRGFPANYGAFYGIATINYNYLPSPEYFTEELDRNVFRTCDHTDSDSQLQGLGRFCSKDSDNTSFESWKTTVQPVSVRSAFRWLEDHNVGFAVYAQGLNIWRDGVGTPISGDDKMPYNLGRDPVEGQLHSEILHGTTIRKVGAGLGTYVNTARGTLHLSVCARNGCAQADGALASAADNRVTWLTLQKPLVVGMDESDLTWKIWTTDVTSPVALWMWSSHTPGSSGPVPLIVAEFDLSPEEHRKIYEDPHFVIEQLPHAADYFTAPGCTLTPASRTQLVAECGMATTLVRNELFFPDWTATINGTPHPVGTDAGGLKQTIPLPPGHSVITFSYAPLHIEAIEILFWGSIVILLAGIIFQSKSLLRMNSYQI</sequence>
<feature type="transmembrane region" description="Helical" evidence="1">
    <location>
        <begin position="346"/>
        <end position="367"/>
    </location>
</feature>
<feature type="transmembrane region" description="Helical" evidence="1">
    <location>
        <begin position="481"/>
        <end position="499"/>
    </location>
</feature>
<keyword evidence="1" id="KW-1133">Transmembrane helix</keyword>
<feature type="transmembrane region" description="Helical" evidence="1">
    <location>
        <begin position="418"/>
        <end position="437"/>
    </location>
</feature>
<feature type="transmembrane region" description="Helical" evidence="1">
    <location>
        <begin position="244"/>
        <end position="262"/>
    </location>
</feature>
<evidence type="ECO:0008006" key="4">
    <source>
        <dbReference type="Google" id="ProtNLM"/>
    </source>
</evidence>
<feature type="transmembrane region" description="Helical" evidence="1">
    <location>
        <begin position="119"/>
        <end position="137"/>
    </location>
</feature>
<evidence type="ECO:0000313" key="2">
    <source>
        <dbReference type="EMBL" id="NHN85997.1"/>
    </source>
</evidence>
<feature type="transmembrane region" description="Helical" evidence="1">
    <location>
        <begin position="95"/>
        <end position="114"/>
    </location>
</feature>
<feature type="transmembrane region" description="Helical" evidence="1">
    <location>
        <begin position="313"/>
        <end position="334"/>
    </location>
</feature>
<comment type="caution">
    <text evidence="2">The sequence shown here is derived from an EMBL/GenBank/DDBJ whole genome shotgun (WGS) entry which is preliminary data.</text>
</comment>
<feature type="transmembrane region" description="Helical" evidence="1">
    <location>
        <begin position="452"/>
        <end position="474"/>
    </location>
</feature>
<feature type="transmembrane region" description="Helical" evidence="1">
    <location>
        <begin position="387"/>
        <end position="406"/>
    </location>
</feature>